<dbReference type="PANTHER" id="PTHR31490">
    <property type="entry name" value="GLYCOSYL HYDROLASE"/>
    <property type="match status" value="1"/>
</dbReference>
<keyword evidence="6 10" id="KW-0119">Carbohydrate metabolism</keyword>
<evidence type="ECO:0000256" key="1">
    <source>
        <dbReference type="ARBA" id="ARBA00000681"/>
    </source>
</evidence>
<evidence type="ECO:0000256" key="9">
    <source>
        <dbReference type="PROSITE-ProRule" id="PRU10061"/>
    </source>
</evidence>
<comment type="caution">
    <text evidence="12">The sequence shown here is derived from an EMBL/GenBank/DDBJ whole genome shotgun (WGS) entry which is preliminary data.</text>
</comment>
<keyword evidence="5 10" id="KW-0378">Hydrolase</keyword>
<evidence type="ECO:0000256" key="7">
    <source>
        <dbReference type="ARBA" id="ARBA00023295"/>
    </source>
</evidence>
<dbReference type="SUPFAM" id="SSF51445">
    <property type="entry name" value="(Trans)glycosidases"/>
    <property type="match status" value="1"/>
</dbReference>
<proteinExistence type="inferred from homology"/>
<protein>
    <recommendedName>
        <fullName evidence="10">Beta-xylanase</fullName>
        <ecNumber evidence="10">3.2.1.8</ecNumber>
    </recommendedName>
</protein>
<dbReference type="PROSITE" id="PS00591">
    <property type="entry name" value="GH10_1"/>
    <property type="match status" value="1"/>
</dbReference>
<evidence type="ECO:0000256" key="8">
    <source>
        <dbReference type="ARBA" id="ARBA00023326"/>
    </source>
</evidence>
<comment type="catalytic activity">
    <reaction evidence="1 10">
        <text>Endohydrolysis of (1-&gt;4)-beta-D-xylosidic linkages in xylans.</text>
        <dbReference type="EC" id="3.2.1.8"/>
    </reaction>
</comment>
<dbReference type="SMART" id="SM00633">
    <property type="entry name" value="Glyco_10"/>
    <property type="match status" value="1"/>
</dbReference>
<evidence type="ECO:0000313" key="12">
    <source>
        <dbReference type="EMBL" id="GAA0368520.1"/>
    </source>
</evidence>
<keyword evidence="7 10" id="KW-0326">Glycosidase</keyword>
<accession>A0ABN0XNE0</accession>
<gene>
    <name evidence="12" type="ORF">GCM10009092_35990</name>
</gene>
<keyword evidence="8 10" id="KW-0624">Polysaccharide degradation</keyword>
<dbReference type="PANTHER" id="PTHR31490:SF88">
    <property type="entry name" value="BETA-XYLANASE"/>
    <property type="match status" value="1"/>
</dbReference>
<dbReference type="PRINTS" id="PR00134">
    <property type="entry name" value="GLHYDRLASE10"/>
</dbReference>
<dbReference type="InterPro" id="IPR031158">
    <property type="entry name" value="GH10_AS"/>
</dbReference>
<dbReference type="EMBL" id="BAAAEI010000023">
    <property type="protein sequence ID" value="GAA0368520.1"/>
    <property type="molecule type" value="Genomic_DNA"/>
</dbReference>
<evidence type="ECO:0000256" key="3">
    <source>
        <dbReference type="ARBA" id="ARBA00022651"/>
    </source>
</evidence>
<dbReference type="EC" id="3.2.1.8" evidence="10"/>
<evidence type="ECO:0000256" key="6">
    <source>
        <dbReference type="ARBA" id="ARBA00023277"/>
    </source>
</evidence>
<evidence type="ECO:0000256" key="5">
    <source>
        <dbReference type="ARBA" id="ARBA00022801"/>
    </source>
</evidence>
<dbReference type="PROSITE" id="PS51760">
    <property type="entry name" value="GH10_2"/>
    <property type="match status" value="1"/>
</dbReference>
<keyword evidence="13" id="KW-1185">Reference proteome</keyword>
<evidence type="ECO:0000256" key="2">
    <source>
        <dbReference type="ARBA" id="ARBA00007495"/>
    </source>
</evidence>
<feature type="active site" description="Nucleophile" evidence="9">
    <location>
        <position position="245"/>
    </location>
</feature>
<dbReference type="InterPro" id="IPR001000">
    <property type="entry name" value="GH10_dom"/>
</dbReference>
<organism evidence="12 13">
    <name type="scientific">Bowmanella denitrificans</name>
    <dbReference type="NCBI Taxonomy" id="366582"/>
    <lineage>
        <taxon>Bacteria</taxon>
        <taxon>Pseudomonadati</taxon>
        <taxon>Pseudomonadota</taxon>
        <taxon>Gammaproteobacteria</taxon>
        <taxon>Alteromonadales</taxon>
        <taxon>Alteromonadaceae</taxon>
        <taxon>Bowmanella</taxon>
    </lineage>
</organism>
<evidence type="ECO:0000259" key="11">
    <source>
        <dbReference type="PROSITE" id="PS51760"/>
    </source>
</evidence>
<sequence>MAQAPSVGLHTLADFPVGVAVPIDPWPNSVLQSPQRQALVEQHFSSLTAENGMKMAYLQPEPGQFEFGAADALLAYAKAHGLILHGHALVWHTQAAPWMDAHQGPAGSFTEILDAHIQTVAEHFAGQVHSWDVVNEAFTDDSPSAYRSTIWLDNIGPGYIERAFRLARAADPSAELYYNDYNISGALPAKLERVLAMLDDFLARGVPIDGLGFQVHIDTDSPSLSAMYDAFASAAKRGVKVRISELDIAVNQSEQYRALTPELARLQAERYRQVVQVYLQAVPPAQRGGITLWGLTDGDSWIPGFKQRPDWPLLFDDSFAAKPALAGMANGLRGQP</sequence>
<keyword evidence="4" id="KW-0732">Signal</keyword>
<evidence type="ECO:0000256" key="4">
    <source>
        <dbReference type="ARBA" id="ARBA00022729"/>
    </source>
</evidence>
<dbReference type="InterPro" id="IPR017853">
    <property type="entry name" value="GH"/>
</dbReference>
<name>A0ABN0XNE0_9ALTE</name>
<dbReference type="Proteomes" id="UP001501757">
    <property type="component" value="Unassembled WGS sequence"/>
</dbReference>
<comment type="similarity">
    <text evidence="2 10">Belongs to the glycosyl hydrolase 10 (cellulase F) family.</text>
</comment>
<evidence type="ECO:0000313" key="13">
    <source>
        <dbReference type="Proteomes" id="UP001501757"/>
    </source>
</evidence>
<dbReference type="InterPro" id="IPR044846">
    <property type="entry name" value="GH10"/>
</dbReference>
<feature type="domain" description="GH10" evidence="11">
    <location>
        <begin position="28"/>
        <end position="331"/>
    </location>
</feature>
<dbReference type="Gene3D" id="3.20.20.80">
    <property type="entry name" value="Glycosidases"/>
    <property type="match status" value="1"/>
</dbReference>
<keyword evidence="3" id="KW-0858">Xylan degradation</keyword>
<dbReference type="Pfam" id="PF00331">
    <property type="entry name" value="Glyco_hydro_10"/>
    <property type="match status" value="1"/>
</dbReference>
<evidence type="ECO:0000256" key="10">
    <source>
        <dbReference type="RuleBase" id="RU361174"/>
    </source>
</evidence>
<reference evidence="12 13" key="1">
    <citation type="journal article" date="2019" name="Int. J. Syst. Evol. Microbiol.">
        <title>The Global Catalogue of Microorganisms (GCM) 10K type strain sequencing project: providing services to taxonomists for standard genome sequencing and annotation.</title>
        <authorList>
            <consortium name="The Broad Institute Genomics Platform"/>
            <consortium name="The Broad Institute Genome Sequencing Center for Infectious Disease"/>
            <person name="Wu L."/>
            <person name="Ma J."/>
        </authorList>
    </citation>
    <scope>NUCLEOTIDE SEQUENCE [LARGE SCALE GENOMIC DNA]</scope>
    <source>
        <strain evidence="12 13">JCM 13378</strain>
    </source>
</reference>